<dbReference type="Gene3D" id="2.50.20.10">
    <property type="entry name" value="Lipoprotein localisation LolA/LolB/LppX"/>
    <property type="match status" value="1"/>
</dbReference>
<dbReference type="InterPro" id="IPR033399">
    <property type="entry name" value="TP_0789-like"/>
</dbReference>
<protein>
    <recommendedName>
        <fullName evidence="1">Uncharacterized protein TP-0789 domain-containing protein</fullName>
    </recommendedName>
</protein>
<proteinExistence type="predicted"/>
<dbReference type="eggNOG" id="COG2834">
    <property type="taxonomic scope" value="Bacteria"/>
</dbReference>
<dbReference type="HOGENOM" id="CLU_1155201_0_0_0"/>
<dbReference type="Pfam" id="PF17131">
    <property type="entry name" value="LolA_like"/>
    <property type="match status" value="1"/>
</dbReference>
<gene>
    <name evidence="2" type="ordered locus">Ilyop_0145</name>
</gene>
<reference evidence="2 3" key="1">
    <citation type="journal article" date="2010" name="Stand. Genomic Sci.">
        <title>Complete genome sequence of Ilyobacter polytropus type strain (CuHbu1).</title>
        <authorList>
            <person name="Sikorski J."/>
            <person name="Chertkov O."/>
            <person name="Lapidus A."/>
            <person name="Nolan M."/>
            <person name="Lucas S."/>
            <person name="Del Rio T.G."/>
            <person name="Tice H."/>
            <person name="Cheng J.F."/>
            <person name="Tapia R."/>
            <person name="Han C."/>
            <person name="Goodwin L."/>
            <person name="Pitluck S."/>
            <person name="Liolios K."/>
            <person name="Ivanova N."/>
            <person name="Mavromatis K."/>
            <person name="Mikhailova N."/>
            <person name="Pati A."/>
            <person name="Chen A."/>
            <person name="Palaniappan K."/>
            <person name="Land M."/>
            <person name="Hauser L."/>
            <person name="Chang Y.J."/>
            <person name="Jeffries C.D."/>
            <person name="Brambilla E."/>
            <person name="Yasawong M."/>
            <person name="Rohde M."/>
            <person name="Pukall R."/>
            <person name="Spring S."/>
            <person name="Goker M."/>
            <person name="Woyke T."/>
            <person name="Bristow J."/>
            <person name="Eisen J.A."/>
            <person name="Markowitz V."/>
            <person name="Hugenholtz P."/>
            <person name="Kyrpides N.C."/>
            <person name="Klenk H.P."/>
        </authorList>
    </citation>
    <scope>NUCLEOTIDE SEQUENCE [LARGE SCALE GENOMIC DNA]</scope>
    <source>
        <strain evidence="3">ATCC 51220 / DSM 2926 / LMG 16218 / CuHBu1</strain>
    </source>
</reference>
<dbReference type="KEGG" id="ipo:Ilyop_0145"/>
<accession>E3H738</accession>
<dbReference type="Proteomes" id="UP000006875">
    <property type="component" value="Chromosome"/>
</dbReference>
<organism evidence="2 3">
    <name type="scientific">Ilyobacter polytropus (strain ATCC 51220 / DSM 2926 / LMG 16218 / CuHBu1)</name>
    <dbReference type="NCBI Taxonomy" id="572544"/>
    <lineage>
        <taxon>Bacteria</taxon>
        <taxon>Fusobacteriati</taxon>
        <taxon>Fusobacteriota</taxon>
        <taxon>Fusobacteriia</taxon>
        <taxon>Fusobacteriales</taxon>
        <taxon>Fusobacteriaceae</taxon>
        <taxon>Ilyobacter</taxon>
    </lineage>
</organism>
<feature type="domain" description="Uncharacterized protein TP-0789" evidence="1">
    <location>
        <begin position="65"/>
        <end position="240"/>
    </location>
</feature>
<evidence type="ECO:0000259" key="1">
    <source>
        <dbReference type="Pfam" id="PF17131"/>
    </source>
</evidence>
<dbReference type="OrthoDB" id="9803781at2"/>
<sequence length="240" mass="28574">MKKISVIFFMLINICAFSKDASEILKKMEDAQNYTTSKGEYLMVIENKGKKITLGFEGYHKKSQEDLQLMRFTFPPRIEDTAILIKDENIWYYNKRSNRVRLLSKNAKKGSMMGSSFSYDDLNIDYVDDFTGEIIEETENYYMLKVYPVDKDRSYKYILAKVRKDNYIEESLEYYDDNEIKYKFMTTQDVKLVKKRWVPLKLTMTDLISGKVTYIETEEKSLDFDFFIEDSKFSEKNLKK</sequence>
<dbReference type="AlphaFoldDB" id="E3H738"/>
<keyword evidence="3" id="KW-1185">Reference proteome</keyword>
<dbReference type="CDD" id="cd16329">
    <property type="entry name" value="LolA_like"/>
    <property type="match status" value="1"/>
</dbReference>
<dbReference type="STRING" id="572544.Ilyop_0145"/>
<evidence type="ECO:0000313" key="2">
    <source>
        <dbReference type="EMBL" id="ADO81934.1"/>
    </source>
</evidence>
<name>E3H738_ILYPC</name>
<dbReference type="EMBL" id="CP002281">
    <property type="protein sequence ID" value="ADO81934.1"/>
    <property type="molecule type" value="Genomic_DNA"/>
</dbReference>
<dbReference type="RefSeq" id="WP_013386605.1">
    <property type="nucleotide sequence ID" value="NC_014632.1"/>
</dbReference>
<evidence type="ECO:0000313" key="3">
    <source>
        <dbReference type="Proteomes" id="UP000006875"/>
    </source>
</evidence>